<name>A0ABY0NK73_9HYPH</name>
<protein>
    <submittedName>
        <fullName evidence="1">Molybdate transport system ATP-binding protein</fullName>
    </submittedName>
</protein>
<organism evidence="1 2">
    <name type="scientific">Bosea robiniae</name>
    <dbReference type="NCBI Taxonomy" id="1036780"/>
    <lineage>
        <taxon>Bacteria</taxon>
        <taxon>Pseudomonadati</taxon>
        <taxon>Pseudomonadota</taxon>
        <taxon>Alphaproteobacteria</taxon>
        <taxon>Hyphomicrobiales</taxon>
        <taxon>Boseaceae</taxon>
        <taxon>Bosea</taxon>
    </lineage>
</organism>
<sequence length="176" mass="18513">MRETGMTMLAAIPFASGFAIDAFMHGLVDRLKRQGLRLGGVVQHNDATCDDRCMAMSLEDVASGRRFPISQDLGAGASGCHLDAAGLAAAAAAFSDALAGCADLVIVNRFGKQEALGEGLRQEIAGALLAGLPLLIAVRSDFLPAWRDFAGDDWQELPVDEEVVERWVQAATAVAA</sequence>
<dbReference type="Pfam" id="PF10649">
    <property type="entry name" value="DUF2478"/>
    <property type="match status" value="1"/>
</dbReference>
<reference evidence="1 2" key="1">
    <citation type="submission" date="2016-10" db="EMBL/GenBank/DDBJ databases">
        <authorList>
            <person name="Varghese N."/>
            <person name="Submissions S."/>
        </authorList>
    </citation>
    <scope>NUCLEOTIDE SEQUENCE [LARGE SCALE GENOMIC DNA]</scope>
    <source>
        <strain evidence="1 2">DSM 26672</strain>
    </source>
</reference>
<keyword evidence="1" id="KW-0547">Nucleotide-binding</keyword>
<keyword evidence="1" id="KW-0067">ATP-binding</keyword>
<accession>A0ABY0NK73</accession>
<proteinExistence type="predicted"/>
<evidence type="ECO:0000313" key="2">
    <source>
        <dbReference type="Proteomes" id="UP000199468"/>
    </source>
</evidence>
<dbReference type="EMBL" id="FNBZ01000001">
    <property type="protein sequence ID" value="SDF56848.1"/>
    <property type="molecule type" value="Genomic_DNA"/>
</dbReference>
<evidence type="ECO:0000313" key="1">
    <source>
        <dbReference type="EMBL" id="SDF56848.1"/>
    </source>
</evidence>
<comment type="caution">
    <text evidence="1">The sequence shown here is derived from an EMBL/GenBank/DDBJ whole genome shotgun (WGS) entry which is preliminary data.</text>
</comment>
<gene>
    <name evidence="1" type="ORF">SAMN05421844_101917</name>
</gene>
<dbReference type="InterPro" id="IPR018912">
    <property type="entry name" value="DUF2478"/>
</dbReference>
<keyword evidence="2" id="KW-1185">Reference proteome</keyword>
<dbReference type="GO" id="GO:0005524">
    <property type="term" value="F:ATP binding"/>
    <property type="evidence" value="ECO:0007669"/>
    <property type="project" value="UniProtKB-KW"/>
</dbReference>
<dbReference type="Proteomes" id="UP000199468">
    <property type="component" value="Unassembled WGS sequence"/>
</dbReference>